<accession>A0A399D222</accession>
<dbReference type="AlphaFoldDB" id="A0A399D222"/>
<evidence type="ECO:0000313" key="3">
    <source>
        <dbReference type="Proteomes" id="UP000266441"/>
    </source>
</evidence>
<dbReference type="Proteomes" id="UP000266441">
    <property type="component" value="Unassembled WGS sequence"/>
</dbReference>
<keyword evidence="3" id="KW-1185">Reference proteome</keyword>
<keyword evidence="1" id="KW-1133">Transmembrane helix</keyword>
<name>A0A399D222_9BACT</name>
<reference evidence="2 3" key="1">
    <citation type="journal article" date="2015" name="Int. J. Syst. Evol. Microbiol.">
        <title>Mariniphaga sediminis sp. nov., isolated from coastal sediment.</title>
        <authorList>
            <person name="Wang F.Q."/>
            <person name="Shen Q.Y."/>
            <person name="Chen G.J."/>
            <person name="Du Z.J."/>
        </authorList>
    </citation>
    <scope>NUCLEOTIDE SEQUENCE [LARGE SCALE GENOMIC DNA]</scope>
    <source>
        <strain evidence="2 3">SY21</strain>
    </source>
</reference>
<evidence type="ECO:0000256" key="1">
    <source>
        <dbReference type="SAM" id="Phobius"/>
    </source>
</evidence>
<dbReference type="EMBL" id="QWET01000006">
    <property type="protein sequence ID" value="RIH65513.1"/>
    <property type="molecule type" value="Genomic_DNA"/>
</dbReference>
<protein>
    <submittedName>
        <fullName evidence="2">Uncharacterized protein</fullName>
    </submittedName>
</protein>
<organism evidence="2 3">
    <name type="scientific">Mariniphaga sediminis</name>
    <dbReference type="NCBI Taxonomy" id="1628158"/>
    <lineage>
        <taxon>Bacteria</taxon>
        <taxon>Pseudomonadati</taxon>
        <taxon>Bacteroidota</taxon>
        <taxon>Bacteroidia</taxon>
        <taxon>Marinilabiliales</taxon>
        <taxon>Prolixibacteraceae</taxon>
        <taxon>Mariniphaga</taxon>
    </lineage>
</organism>
<keyword evidence="1" id="KW-0812">Transmembrane</keyword>
<evidence type="ECO:0000313" key="2">
    <source>
        <dbReference type="EMBL" id="RIH65513.1"/>
    </source>
</evidence>
<proteinExistence type="predicted"/>
<feature type="transmembrane region" description="Helical" evidence="1">
    <location>
        <begin position="31"/>
        <end position="52"/>
    </location>
</feature>
<keyword evidence="1" id="KW-0472">Membrane</keyword>
<sequence>MKKNKIELLITVVLSVLAWVYFYLFSKKLDGIETVLVVGVIFLIVFIVGFIVRKFFKNEEK</sequence>
<feature type="transmembrane region" description="Helical" evidence="1">
    <location>
        <begin position="7"/>
        <end position="25"/>
    </location>
</feature>
<comment type="caution">
    <text evidence="2">The sequence shown here is derived from an EMBL/GenBank/DDBJ whole genome shotgun (WGS) entry which is preliminary data.</text>
</comment>
<gene>
    <name evidence="2" type="ORF">D1164_10370</name>
</gene>